<dbReference type="InterPro" id="IPR008258">
    <property type="entry name" value="Transglycosylase_SLT_dom_1"/>
</dbReference>
<feature type="signal peptide" evidence="2">
    <location>
        <begin position="1"/>
        <end position="23"/>
    </location>
</feature>
<reference evidence="4 5" key="1">
    <citation type="submission" date="2019-11" db="EMBL/GenBank/DDBJ databases">
        <title>Pedobacter sp. HMF7056 Genome sequencing and assembly.</title>
        <authorList>
            <person name="Kang H."/>
            <person name="Kim H."/>
            <person name="Joh K."/>
        </authorList>
    </citation>
    <scope>NUCLEOTIDE SEQUENCE [LARGE SCALE GENOMIC DNA]</scope>
    <source>
        <strain evidence="4 5">HMF7056</strain>
    </source>
</reference>
<organism evidence="4 5">
    <name type="scientific">Hufsiella ginkgonis</name>
    <dbReference type="NCBI Taxonomy" id="2695274"/>
    <lineage>
        <taxon>Bacteria</taxon>
        <taxon>Pseudomonadati</taxon>
        <taxon>Bacteroidota</taxon>
        <taxon>Sphingobacteriia</taxon>
        <taxon>Sphingobacteriales</taxon>
        <taxon>Sphingobacteriaceae</taxon>
        <taxon>Hufsiella</taxon>
    </lineage>
</organism>
<evidence type="ECO:0000313" key="4">
    <source>
        <dbReference type="EMBL" id="MXV17325.1"/>
    </source>
</evidence>
<dbReference type="CDD" id="cd16894">
    <property type="entry name" value="MltD-like"/>
    <property type="match status" value="1"/>
</dbReference>
<evidence type="ECO:0000313" key="5">
    <source>
        <dbReference type="Proteomes" id="UP000451233"/>
    </source>
</evidence>
<keyword evidence="2" id="KW-0732">Signal</keyword>
<name>A0A7K1Y253_9SPHI</name>
<dbReference type="Proteomes" id="UP000451233">
    <property type="component" value="Unassembled WGS sequence"/>
</dbReference>
<dbReference type="InterPro" id="IPR023346">
    <property type="entry name" value="Lysozyme-like_dom_sf"/>
</dbReference>
<evidence type="ECO:0000256" key="1">
    <source>
        <dbReference type="ARBA" id="ARBA00007734"/>
    </source>
</evidence>
<comment type="caution">
    <text evidence="4">The sequence shown here is derived from an EMBL/GenBank/DDBJ whole genome shotgun (WGS) entry which is preliminary data.</text>
</comment>
<dbReference type="Pfam" id="PF01464">
    <property type="entry name" value="SLT"/>
    <property type="match status" value="1"/>
</dbReference>
<dbReference type="SUPFAM" id="SSF53955">
    <property type="entry name" value="Lysozyme-like"/>
    <property type="match status" value="1"/>
</dbReference>
<dbReference type="Gene3D" id="1.10.530.10">
    <property type="match status" value="1"/>
</dbReference>
<feature type="chain" id="PRO_5029769335" evidence="2">
    <location>
        <begin position="24"/>
        <end position="276"/>
    </location>
</feature>
<proteinExistence type="inferred from homology"/>
<dbReference type="AlphaFoldDB" id="A0A7K1Y253"/>
<protein>
    <submittedName>
        <fullName evidence="4">Transglycosylase SLT domain-containing protein</fullName>
    </submittedName>
</protein>
<evidence type="ECO:0000256" key="2">
    <source>
        <dbReference type="SAM" id="SignalP"/>
    </source>
</evidence>
<dbReference type="PANTHER" id="PTHR37423">
    <property type="entry name" value="SOLUBLE LYTIC MUREIN TRANSGLYCOSYLASE-RELATED"/>
    <property type="match status" value="1"/>
</dbReference>
<comment type="similarity">
    <text evidence="1">Belongs to the transglycosylase Slt family.</text>
</comment>
<feature type="domain" description="Transglycosylase SLT" evidence="3">
    <location>
        <begin position="114"/>
        <end position="211"/>
    </location>
</feature>
<accession>A0A7K1Y253</accession>
<dbReference type="EMBL" id="WVHS01000004">
    <property type="protein sequence ID" value="MXV17325.1"/>
    <property type="molecule type" value="Genomic_DNA"/>
</dbReference>
<sequence>MVKKHLIACSVLLLITAASTVLIRDVTSVPLMQSGSVVYGPIFTPGKNADPVKPAGTFSFADENIPQGDAKVVYRMQKALNAHAYGKLQTRILHYKAAKWFPVIEPILERYGIPQDFKYIALVESGLREGTSHRGASGYWQFMPGTARSYGLKVNRSMDERQDMEKSTVAACKYIRELYGELRSWTLTAAAYNLGDSKLKVQISRQNQNNYFKMKLNRETAGYVYKIISMKEIIENPARYGYTSNVALLAEEKSRRPFYYSLADRNTAQVLQLGRN</sequence>
<gene>
    <name evidence="4" type="ORF">GS398_18655</name>
</gene>
<evidence type="ECO:0000259" key="3">
    <source>
        <dbReference type="Pfam" id="PF01464"/>
    </source>
</evidence>
<dbReference type="PANTHER" id="PTHR37423:SF2">
    <property type="entry name" value="MEMBRANE-BOUND LYTIC MUREIN TRANSGLYCOSYLASE C"/>
    <property type="match status" value="1"/>
</dbReference>
<keyword evidence="5" id="KW-1185">Reference proteome</keyword>